<dbReference type="PANTHER" id="PTHR35546:SF128">
    <property type="entry name" value="F-BOX ASSOCIATED DOMAIN-CONTAINING PROTEIN"/>
    <property type="match status" value="1"/>
</dbReference>
<gene>
    <name evidence="4" type="ORF">LITE_LOCUS15501</name>
</gene>
<feature type="domain" description="F-box" evidence="2">
    <location>
        <begin position="67"/>
        <end position="101"/>
    </location>
</feature>
<dbReference type="Pfam" id="PF24750">
    <property type="entry name" value="b-prop_At3g26010-like"/>
    <property type="match status" value="1"/>
</dbReference>
<dbReference type="Proteomes" id="UP001154282">
    <property type="component" value="Unassembled WGS sequence"/>
</dbReference>
<protein>
    <recommendedName>
        <fullName evidence="6">F-box domain-containing protein</fullName>
    </recommendedName>
</protein>
<evidence type="ECO:0000256" key="1">
    <source>
        <dbReference type="SAM" id="SignalP"/>
    </source>
</evidence>
<dbReference type="InterPro" id="IPR036047">
    <property type="entry name" value="F-box-like_dom_sf"/>
</dbReference>
<dbReference type="InterPro" id="IPR055290">
    <property type="entry name" value="At3g26010-like"/>
</dbReference>
<dbReference type="InterPro" id="IPR056592">
    <property type="entry name" value="Beta-prop_At3g26010-like"/>
</dbReference>
<organism evidence="4 5">
    <name type="scientific">Linum tenue</name>
    <dbReference type="NCBI Taxonomy" id="586396"/>
    <lineage>
        <taxon>Eukaryota</taxon>
        <taxon>Viridiplantae</taxon>
        <taxon>Streptophyta</taxon>
        <taxon>Embryophyta</taxon>
        <taxon>Tracheophyta</taxon>
        <taxon>Spermatophyta</taxon>
        <taxon>Magnoliopsida</taxon>
        <taxon>eudicotyledons</taxon>
        <taxon>Gunneridae</taxon>
        <taxon>Pentapetalae</taxon>
        <taxon>rosids</taxon>
        <taxon>fabids</taxon>
        <taxon>Malpighiales</taxon>
        <taxon>Linaceae</taxon>
        <taxon>Linum</taxon>
    </lineage>
</organism>
<keyword evidence="5" id="KW-1185">Reference proteome</keyword>
<dbReference type="SUPFAM" id="SSF81383">
    <property type="entry name" value="F-box domain"/>
    <property type="match status" value="1"/>
</dbReference>
<proteinExistence type="predicted"/>
<dbReference type="Gene3D" id="1.20.1280.50">
    <property type="match status" value="1"/>
</dbReference>
<dbReference type="InterPro" id="IPR001810">
    <property type="entry name" value="F-box_dom"/>
</dbReference>
<dbReference type="PANTHER" id="PTHR35546">
    <property type="entry name" value="F-BOX PROTEIN INTERACTION DOMAIN PROTEIN-RELATED"/>
    <property type="match status" value="1"/>
</dbReference>
<feature type="chain" id="PRO_5043561189" description="F-box domain-containing protein" evidence="1">
    <location>
        <begin position="26"/>
        <end position="465"/>
    </location>
</feature>
<dbReference type="Pfam" id="PF12937">
    <property type="entry name" value="F-box-like"/>
    <property type="match status" value="1"/>
</dbReference>
<accession>A0AAV0JQU0</accession>
<dbReference type="EMBL" id="CAMGYJ010000005">
    <property type="protein sequence ID" value="CAI0412332.1"/>
    <property type="molecule type" value="Genomic_DNA"/>
</dbReference>
<feature type="signal peptide" evidence="1">
    <location>
        <begin position="1"/>
        <end position="25"/>
    </location>
</feature>
<evidence type="ECO:0000259" key="3">
    <source>
        <dbReference type="Pfam" id="PF24750"/>
    </source>
</evidence>
<evidence type="ECO:0000313" key="5">
    <source>
        <dbReference type="Proteomes" id="UP001154282"/>
    </source>
</evidence>
<name>A0AAV0JQU0_9ROSI</name>
<dbReference type="AlphaFoldDB" id="A0AAV0JQU0"/>
<reference evidence="4" key="1">
    <citation type="submission" date="2022-08" db="EMBL/GenBank/DDBJ databases">
        <authorList>
            <person name="Gutierrez-Valencia J."/>
        </authorList>
    </citation>
    <scope>NUCLEOTIDE SEQUENCE</scope>
</reference>
<keyword evidence="1" id="KW-0732">Signal</keyword>
<sequence length="465" mass="52121">MAPAGNRVFWLFHLGLSVVLPPSWSSPAATDGYISTAVYGHLLTPATRKPPLRSKANRRGPISKLGDDLLLAILIRLPNARSAFQCKSVCKRWCSLISSPHFGRSFVSHRQQSRIDGGGGELLPLTSRDTESILSFLPVPDEVRSNFVLLGCFKDLVLCGFDDSAVGNDLDGEMGRLFFVCNPFTKQWVALPLAPKRSVGYQNKCLVSENLDSGDEDDCRFRVVLVSGSPDRAIVDLFCSESGEWMEDAMAPPDSGSSTQMMLGDVIPLWNGTLCWLSDDMLGFCVWNPFCPHTLPTSIIESPNSGSYSWLFSALAKRTIWVSLGVLHIVFHLQEQHCLSMWRWEEDNRRWCFLYNGFVADYIINREYVQFKGLKAHDVVGIHPSKPETIFLECRRPSDVAPIVVECNMRTGEMEVFTDRGNWGGLFQPRFTCWPSPIPGYEKLRTMCDGCYSCLVQPILNSLKQ</sequence>
<comment type="caution">
    <text evidence="4">The sequence shown here is derived from an EMBL/GenBank/DDBJ whole genome shotgun (WGS) entry which is preliminary data.</text>
</comment>
<evidence type="ECO:0008006" key="6">
    <source>
        <dbReference type="Google" id="ProtNLM"/>
    </source>
</evidence>
<evidence type="ECO:0000313" key="4">
    <source>
        <dbReference type="EMBL" id="CAI0412332.1"/>
    </source>
</evidence>
<evidence type="ECO:0000259" key="2">
    <source>
        <dbReference type="Pfam" id="PF12937"/>
    </source>
</evidence>
<feature type="domain" description="F-box protein At3g26010-like beta-propeller" evidence="3">
    <location>
        <begin position="176"/>
        <end position="430"/>
    </location>
</feature>